<dbReference type="Pfam" id="PF02472">
    <property type="entry name" value="ExbD"/>
    <property type="match status" value="1"/>
</dbReference>
<keyword evidence="11" id="KW-1185">Reference proteome</keyword>
<evidence type="ECO:0000256" key="8">
    <source>
        <dbReference type="SAM" id="MobiDB-lite"/>
    </source>
</evidence>
<dbReference type="RefSeq" id="WP_045467265.1">
    <property type="nucleotide sequence ID" value="NZ_BBLT01000009.1"/>
</dbReference>
<dbReference type="OrthoDB" id="952702at2"/>
<dbReference type="Proteomes" id="UP000030185">
    <property type="component" value="Unassembled WGS sequence"/>
</dbReference>
<keyword evidence="6 9" id="KW-0472">Membrane</keyword>
<dbReference type="GO" id="GO:0015031">
    <property type="term" value="P:protein transport"/>
    <property type="evidence" value="ECO:0007669"/>
    <property type="project" value="UniProtKB-KW"/>
</dbReference>
<keyword evidence="7" id="KW-0813">Transport</keyword>
<feature type="compositionally biased region" description="Gly residues" evidence="8">
    <location>
        <begin position="1"/>
        <end position="12"/>
    </location>
</feature>
<dbReference type="EMBL" id="BBLT01000009">
    <property type="protein sequence ID" value="GAL86803.1"/>
    <property type="molecule type" value="Genomic_DNA"/>
</dbReference>
<dbReference type="InterPro" id="IPR003400">
    <property type="entry name" value="ExbD"/>
</dbReference>
<keyword evidence="7" id="KW-0653">Protein transport</keyword>
<evidence type="ECO:0000256" key="2">
    <source>
        <dbReference type="ARBA" id="ARBA00005811"/>
    </source>
</evidence>
<accession>A0A098LL61</accession>
<feature type="transmembrane region" description="Helical" evidence="9">
    <location>
        <begin position="27"/>
        <end position="47"/>
    </location>
</feature>
<evidence type="ECO:0000256" key="5">
    <source>
        <dbReference type="ARBA" id="ARBA00022989"/>
    </source>
</evidence>
<organism evidence="10 11">
    <name type="scientific">Sporocytophaga myxococcoides</name>
    <dbReference type="NCBI Taxonomy" id="153721"/>
    <lineage>
        <taxon>Bacteria</taxon>
        <taxon>Pseudomonadati</taxon>
        <taxon>Bacteroidota</taxon>
        <taxon>Cytophagia</taxon>
        <taxon>Cytophagales</taxon>
        <taxon>Cytophagaceae</taxon>
        <taxon>Sporocytophaga</taxon>
    </lineage>
</organism>
<evidence type="ECO:0000256" key="3">
    <source>
        <dbReference type="ARBA" id="ARBA00022475"/>
    </source>
</evidence>
<evidence type="ECO:0000256" key="1">
    <source>
        <dbReference type="ARBA" id="ARBA00004162"/>
    </source>
</evidence>
<dbReference type="GO" id="GO:0022857">
    <property type="term" value="F:transmembrane transporter activity"/>
    <property type="evidence" value="ECO:0007669"/>
    <property type="project" value="InterPro"/>
</dbReference>
<keyword evidence="3" id="KW-1003">Cell membrane</keyword>
<reference evidence="10 11" key="1">
    <citation type="submission" date="2014-09" db="EMBL/GenBank/DDBJ databases">
        <title>Sporocytophaga myxococcoides PG-01 genome sequencing.</title>
        <authorList>
            <person name="Liu L."/>
            <person name="Gao P.J."/>
            <person name="Chen G.J."/>
            <person name="Wang L.S."/>
        </authorList>
    </citation>
    <scope>NUCLEOTIDE SEQUENCE [LARGE SCALE GENOMIC DNA]</scope>
    <source>
        <strain evidence="10 11">PG-01</strain>
    </source>
</reference>
<sequence length="169" mass="18974">MAEVNTGGGGGKGGKKRSKKISTKIDMTPMVDLAFLLITFFMLTTTFNKPKIMEVKMPVKTEDNKKTNYKESETMTLVLGEENKVFYFMGLTNPQVESTDFSDQGIRKVLLQKNKSIPEFKVVIKAMDTSKYKNMVDILDEIHITGVKYYAIGKISPKDIELTKTVQGS</sequence>
<keyword evidence="5 9" id="KW-1133">Transmembrane helix</keyword>
<protein>
    <recommendedName>
        <fullName evidence="12">Biopolymer transporter ExbD</fullName>
    </recommendedName>
</protein>
<dbReference type="GO" id="GO:0005886">
    <property type="term" value="C:plasma membrane"/>
    <property type="evidence" value="ECO:0007669"/>
    <property type="project" value="UniProtKB-SubCell"/>
</dbReference>
<evidence type="ECO:0000313" key="11">
    <source>
        <dbReference type="Proteomes" id="UP000030185"/>
    </source>
</evidence>
<comment type="similarity">
    <text evidence="2 7">Belongs to the ExbD/TolR family.</text>
</comment>
<evidence type="ECO:0008006" key="12">
    <source>
        <dbReference type="Google" id="ProtNLM"/>
    </source>
</evidence>
<dbReference type="PANTHER" id="PTHR30558:SF3">
    <property type="entry name" value="BIOPOLYMER TRANSPORT PROTEIN EXBD-RELATED"/>
    <property type="match status" value="1"/>
</dbReference>
<gene>
    <name evidence="10" type="ORF">MYP_4033</name>
</gene>
<comment type="caution">
    <text evidence="10">The sequence shown here is derived from an EMBL/GenBank/DDBJ whole genome shotgun (WGS) entry which is preliminary data.</text>
</comment>
<evidence type="ECO:0000256" key="6">
    <source>
        <dbReference type="ARBA" id="ARBA00023136"/>
    </source>
</evidence>
<dbReference type="STRING" id="153721.MYP_4033"/>
<evidence type="ECO:0000256" key="7">
    <source>
        <dbReference type="RuleBase" id="RU003879"/>
    </source>
</evidence>
<dbReference type="eggNOG" id="COG0848">
    <property type="taxonomic scope" value="Bacteria"/>
</dbReference>
<dbReference type="PANTHER" id="PTHR30558">
    <property type="entry name" value="EXBD MEMBRANE COMPONENT OF PMF-DRIVEN MACROMOLECULE IMPORT SYSTEM"/>
    <property type="match status" value="1"/>
</dbReference>
<proteinExistence type="inferred from homology"/>
<keyword evidence="4 7" id="KW-0812">Transmembrane</keyword>
<comment type="subcellular location">
    <subcellularLocation>
        <location evidence="1">Cell membrane</location>
        <topology evidence="1">Single-pass membrane protein</topology>
    </subcellularLocation>
    <subcellularLocation>
        <location evidence="7">Cell membrane</location>
        <topology evidence="7">Single-pass type II membrane protein</topology>
    </subcellularLocation>
</comment>
<feature type="region of interest" description="Disordered" evidence="8">
    <location>
        <begin position="1"/>
        <end position="21"/>
    </location>
</feature>
<evidence type="ECO:0000256" key="9">
    <source>
        <dbReference type="SAM" id="Phobius"/>
    </source>
</evidence>
<name>A0A098LL61_9BACT</name>
<evidence type="ECO:0000313" key="10">
    <source>
        <dbReference type="EMBL" id="GAL86803.1"/>
    </source>
</evidence>
<evidence type="ECO:0000256" key="4">
    <source>
        <dbReference type="ARBA" id="ARBA00022692"/>
    </source>
</evidence>
<dbReference type="AlphaFoldDB" id="A0A098LL61"/>